<organism evidence="2 3">
    <name type="scientific">Cohnella fermenti</name>
    <dbReference type="NCBI Taxonomy" id="2565925"/>
    <lineage>
        <taxon>Bacteria</taxon>
        <taxon>Bacillati</taxon>
        <taxon>Bacillota</taxon>
        <taxon>Bacilli</taxon>
        <taxon>Bacillales</taxon>
        <taxon>Paenibacillaceae</taxon>
        <taxon>Cohnella</taxon>
    </lineage>
</organism>
<dbReference type="Proteomes" id="UP000310636">
    <property type="component" value="Unassembled WGS sequence"/>
</dbReference>
<evidence type="ECO:0000313" key="2">
    <source>
        <dbReference type="EMBL" id="THF75871.1"/>
    </source>
</evidence>
<keyword evidence="3" id="KW-1185">Reference proteome</keyword>
<feature type="transmembrane region" description="Helical" evidence="1">
    <location>
        <begin position="9"/>
        <end position="30"/>
    </location>
</feature>
<name>A0A4S4BSX8_9BACL</name>
<keyword evidence="1" id="KW-0812">Transmembrane</keyword>
<dbReference type="OrthoDB" id="2645726at2"/>
<keyword evidence="1" id="KW-0472">Membrane</keyword>
<dbReference type="EMBL" id="SSOB01000028">
    <property type="protein sequence ID" value="THF75871.1"/>
    <property type="molecule type" value="Genomic_DNA"/>
</dbReference>
<keyword evidence="1" id="KW-1133">Transmembrane helix</keyword>
<protein>
    <submittedName>
        <fullName evidence="2">DUF4044 domain-containing protein</fullName>
    </submittedName>
</protein>
<dbReference type="NCBIfam" id="NF033880">
    <property type="entry name" value="Prli42"/>
    <property type="match status" value="1"/>
</dbReference>
<proteinExistence type="predicted"/>
<evidence type="ECO:0000313" key="3">
    <source>
        <dbReference type="Proteomes" id="UP000310636"/>
    </source>
</evidence>
<dbReference type="AlphaFoldDB" id="A0A4S4BSX8"/>
<evidence type="ECO:0000256" key="1">
    <source>
        <dbReference type="SAM" id="Phobius"/>
    </source>
</evidence>
<comment type="caution">
    <text evidence="2">The sequence shown here is derived from an EMBL/GenBank/DDBJ whole genome shotgun (WGS) entry which is preliminary data.</text>
</comment>
<sequence>MNNKRWFKIVIYLMLFAIVASALLGVIGSLL</sequence>
<reference evidence="2 3" key="1">
    <citation type="submission" date="2019-04" db="EMBL/GenBank/DDBJ databases">
        <title>Cohnella sp. nov. isolated from preserved vegetables.</title>
        <authorList>
            <person name="Lin S.-Y."/>
            <person name="Hung M.-H."/>
            <person name="Young C.-C."/>
        </authorList>
    </citation>
    <scope>NUCLEOTIDE SEQUENCE [LARGE SCALE GENOMIC DNA]</scope>
    <source>
        <strain evidence="2 3">CC-MHH1044</strain>
    </source>
</reference>
<dbReference type="InterPro" id="IPR049722">
    <property type="entry name" value="Prli42-like"/>
</dbReference>
<accession>A0A4S4BSX8</accession>
<gene>
    <name evidence="2" type="ORF">E6C55_20415</name>
</gene>